<evidence type="ECO:0000313" key="2">
    <source>
        <dbReference type="Proteomes" id="UP000784294"/>
    </source>
</evidence>
<dbReference type="AlphaFoldDB" id="A0A448WU85"/>
<name>A0A448WU85_9PLAT</name>
<evidence type="ECO:0000313" key="1">
    <source>
        <dbReference type="EMBL" id="VEL20432.1"/>
    </source>
</evidence>
<keyword evidence="2" id="KW-1185">Reference proteome</keyword>
<proteinExistence type="predicted"/>
<accession>A0A448WU85</accession>
<protein>
    <submittedName>
        <fullName evidence="1">Uncharacterized protein</fullName>
    </submittedName>
</protein>
<dbReference type="Proteomes" id="UP000784294">
    <property type="component" value="Unassembled WGS sequence"/>
</dbReference>
<dbReference type="EMBL" id="CAAALY010046436">
    <property type="protein sequence ID" value="VEL20432.1"/>
    <property type="molecule type" value="Genomic_DNA"/>
</dbReference>
<gene>
    <name evidence="1" type="ORF">PXEA_LOCUS13872</name>
</gene>
<comment type="caution">
    <text evidence="1">The sequence shown here is derived from an EMBL/GenBank/DDBJ whole genome shotgun (WGS) entry which is preliminary data.</text>
</comment>
<organism evidence="1 2">
    <name type="scientific">Protopolystoma xenopodis</name>
    <dbReference type="NCBI Taxonomy" id="117903"/>
    <lineage>
        <taxon>Eukaryota</taxon>
        <taxon>Metazoa</taxon>
        <taxon>Spiralia</taxon>
        <taxon>Lophotrochozoa</taxon>
        <taxon>Platyhelminthes</taxon>
        <taxon>Monogenea</taxon>
        <taxon>Polyopisthocotylea</taxon>
        <taxon>Polystomatidea</taxon>
        <taxon>Polystomatidae</taxon>
        <taxon>Protopolystoma</taxon>
    </lineage>
</organism>
<sequence length="90" mass="10182">MLAPLWLSHATKGGVEGGGKRRLLPFCVHAPASCVLYLARRLKVYFLGLLRLRRIERMNEVCNRTHLGCSHASTDEHTNATLLIWHGWFG</sequence>
<reference evidence="1" key="1">
    <citation type="submission" date="2018-11" db="EMBL/GenBank/DDBJ databases">
        <authorList>
            <consortium name="Pathogen Informatics"/>
        </authorList>
    </citation>
    <scope>NUCLEOTIDE SEQUENCE</scope>
</reference>